<name>A0A4S2FH06_9BACT</name>
<dbReference type="AlphaFoldDB" id="A0A4S2FH06"/>
<evidence type="ECO:0000313" key="1">
    <source>
        <dbReference type="EMBL" id="TGY68074.1"/>
    </source>
</evidence>
<reference evidence="1 2" key="1">
    <citation type="submission" date="2019-04" db="EMBL/GenBank/DDBJ databases">
        <title>Microbes associate with the intestines of laboratory mice.</title>
        <authorList>
            <person name="Navarre W."/>
            <person name="Wong E."/>
            <person name="Huang K."/>
            <person name="Tropini C."/>
            <person name="Ng K."/>
            <person name="Yu B."/>
        </authorList>
    </citation>
    <scope>NUCLEOTIDE SEQUENCE [LARGE SCALE GENOMIC DNA]</scope>
    <source>
        <strain evidence="1 2">NM22_B1</strain>
    </source>
</reference>
<organism evidence="1 2">
    <name type="scientific">Phocaeicola sartorii</name>
    <dbReference type="NCBI Taxonomy" id="671267"/>
    <lineage>
        <taxon>Bacteria</taxon>
        <taxon>Pseudomonadati</taxon>
        <taxon>Bacteroidota</taxon>
        <taxon>Bacteroidia</taxon>
        <taxon>Bacteroidales</taxon>
        <taxon>Bacteroidaceae</taxon>
        <taxon>Phocaeicola</taxon>
    </lineage>
</organism>
<sequence>MPSGIRLQRLIQNSHTDILNREKNNDRFMHLYHIGVYWVAFERSAYRLCDLFLENELSLFRVPEYPEYVVMASVPADEAEPYFSKHNVSGDGTYHKVRFDDSLLAVDYCHWHKVVVRSVLQ</sequence>
<protein>
    <submittedName>
        <fullName evidence="1">Uncharacterized protein</fullName>
    </submittedName>
</protein>
<proteinExistence type="predicted"/>
<gene>
    <name evidence="1" type="ORF">E5339_17925</name>
</gene>
<accession>A0A4S2FH06</accession>
<comment type="caution">
    <text evidence="1">The sequence shown here is derived from an EMBL/GenBank/DDBJ whole genome shotgun (WGS) entry which is preliminary data.</text>
</comment>
<evidence type="ECO:0000313" key="2">
    <source>
        <dbReference type="Proteomes" id="UP000310760"/>
    </source>
</evidence>
<dbReference type="Proteomes" id="UP000310760">
    <property type="component" value="Unassembled WGS sequence"/>
</dbReference>
<dbReference type="EMBL" id="SRYJ01000047">
    <property type="protein sequence ID" value="TGY68074.1"/>
    <property type="molecule type" value="Genomic_DNA"/>
</dbReference>